<proteinExistence type="predicted"/>
<keyword evidence="1" id="KW-0808">Transferase</keyword>
<dbReference type="Proteomes" id="UP000322545">
    <property type="component" value="Unassembled WGS sequence"/>
</dbReference>
<protein>
    <submittedName>
        <fullName evidence="4">Ribosomal protein S18 acetylase RimI</fullName>
    </submittedName>
</protein>
<dbReference type="GO" id="GO:0008080">
    <property type="term" value="F:N-acetyltransferase activity"/>
    <property type="evidence" value="ECO:0007669"/>
    <property type="project" value="TreeGrafter"/>
</dbReference>
<evidence type="ECO:0000313" key="4">
    <source>
        <dbReference type="EMBL" id="SHM31606.1"/>
    </source>
</evidence>
<dbReference type="InterPro" id="IPR016181">
    <property type="entry name" value="Acyl_CoA_acyltransferase"/>
</dbReference>
<dbReference type="SUPFAM" id="SSF55729">
    <property type="entry name" value="Acyl-CoA N-acyltransferases (Nat)"/>
    <property type="match status" value="1"/>
</dbReference>
<reference evidence="4 5" key="1">
    <citation type="submission" date="2016-11" db="EMBL/GenBank/DDBJ databases">
        <authorList>
            <person name="Varghese N."/>
            <person name="Submissions S."/>
        </authorList>
    </citation>
    <scope>NUCLEOTIDE SEQUENCE [LARGE SCALE GENOMIC DNA]</scope>
    <source>
        <strain evidence="4 5">DSM 28249</strain>
    </source>
</reference>
<accession>A0A1M7HSW1</accession>
<evidence type="ECO:0000256" key="2">
    <source>
        <dbReference type="ARBA" id="ARBA00023315"/>
    </source>
</evidence>
<dbReference type="EMBL" id="FRCB01000006">
    <property type="protein sequence ID" value="SHM31606.1"/>
    <property type="molecule type" value="Genomic_DNA"/>
</dbReference>
<evidence type="ECO:0000313" key="5">
    <source>
        <dbReference type="Proteomes" id="UP000322545"/>
    </source>
</evidence>
<feature type="domain" description="N-acetyltransferase" evidence="3">
    <location>
        <begin position="4"/>
        <end position="162"/>
    </location>
</feature>
<keyword evidence="4" id="KW-0689">Ribosomal protein</keyword>
<keyword evidence="5" id="KW-1185">Reference proteome</keyword>
<keyword evidence="4" id="KW-0687">Ribonucleoprotein</keyword>
<dbReference type="PANTHER" id="PTHR10545:SF29">
    <property type="entry name" value="GH14572P-RELATED"/>
    <property type="match status" value="1"/>
</dbReference>
<name>A0A1M7HSW1_9RHOB</name>
<keyword evidence="2" id="KW-0012">Acyltransferase</keyword>
<organism evidence="4 5">
    <name type="scientific">Roseovarius litoreus</name>
    <dbReference type="NCBI Taxonomy" id="1155722"/>
    <lineage>
        <taxon>Bacteria</taxon>
        <taxon>Pseudomonadati</taxon>
        <taxon>Pseudomonadota</taxon>
        <taxon>Alphaproteobacteria</taxon>
        <taxon>Rhodobacterales</taxon>
        <taxon>Roseobacteraceae</taxon>
        <taxon>Roseovarius</taxon>
    </lineage>
</organism>
<dbReference type="PROSITE" id="PS51186">
    <property type="entry name" value="GNAT"/>
    <property type="match status" value="1"/>
</dbReference>
<dbReference type="CDD" id="cd04301">
    <property type="entry name" value="NAT_SF"/>
    <property type="match status" value="1"/>
</dbReference>
<dbReference type="RefSeq" id="WP_149779948.1">
    <property type="nucleotide sequence ID" value="NZ_FRCB01000006.1"/>
</dbReference>
<dbReference type="AlphaFoldDB" id="A0A1M7HSW1"/>
<dbReference type="GO" id="GO:0005840">
    <property type="term" value="C:ribosome"/>
    <property type="evidence" value="ECO:0007669"/>
    <property type="project" value="UniProtKB-KW"/>
</dbReference>
<dbReference type="InterPro" id="IPR000182">
    <property type="entry name" value="GNAT_dom"/>
</dbReference>
<gene>
    <name evidence="4" type="ORF">SAMN05443432_106126</name>
</gene>
<evidence type="ECO:0000259" key="3">
    <source>
        <dbReference type="PROSITE" id="PS51186"/>
    </source>
</evidence>
<dbReference type="Pfam" id="PF00583">
    <property type="entry name" value="Acetyltransf_1"/>
    <property type="match status" value="1"/>
</dbReference>
<evidence type="ECO:0000256" key="1">
    <source>
        <dbReference type="ARBA" id="ARBA00022679"/>
    </source>
</evidence>
<dbReference type="Gene3D" id="3.40.630.30">
    <property type="match status" value="1"/>
</dbReference>
<dbReference type="PANTHER" id="PTHR10545">
    <property type="entry name" value="DIAMINE N-ACETYLTRANSFERASE"/>
    <property type="match status" value="1"/>
</dbReference>
<sequence length="162" mass="17255">MTAITFRPVRTDDDLTLLDGALRALSADLGDTHKASRACLASALLSEVAPAHGLLAMQGDTLCGAALFSPTYSTARGAAGVYVSDLWVDETVRGSGLGRRLLAAVVRHAAQTWQAEWLTLAVYDHSVASRAFYDRLGLVPRTGATVMTLDREGCLEMMKDTG</sequence>
<dbReference type="InterPro" id="IPR051016">
    <property type="entry name" value="Diverse_Substrate_AcTransf"/>
</dbReference>